<organism evidence="2 3">
    <name type="scientific">Actinomadura namibiensis</name>
    <dbReference type="NCBI Taxonomy" id="182080"/>
    <lineage>
        <taxon>Bacteria</taxon>
        <taxon>Bacillati</taxon>
        <taxon>Actinomycetota</taxon>
        <taxon>Actinomycetes</taxon>
        <taxon>Streptosporangiales</taxon>
        <taxon>Thermomonosporaceae</taxon>
        <taxon>Actinomadura</taxon>
    </lineage>
</organism>
<evidence type="ECO:0000256" key="1">
    <source>
        <dbReference type="SAM" id="MobiDB-lite"/>
    </source>
</evidence>
<evidence type="ECO:0000313" key="3">
    <source>
        <dbReference type="Proteomes" id="UP000572680"/>
    </source>
</evidence>
<name>A0A7W3QLE0_ACTNM</name>
<dbReference type="RefSeq" id="WP_182843668.1">
    <property type="nucleotide sequence ID" value="NZ_BAAALP010000004.1"/>
</dbReference>
<proteinExistence type="predicted"/>
<dbReference type="AlphaFoldDB" id="A0A7W3QLE0"/>
<keyword evidence="3" id="KW-1185">Reference proteome</keyword>
<dbReference type="EMBL" id="JACJIA010000003">
    <property type="protein sequence ID" value="MBA8951326.1"/>
    <property type="molecule type" value="Genomic_DNA"/>
</dbReference>
<reference evidence="2 3" key="1">
    <citation type="submission" date="2020-08" db="EMBL/GenBank/DDBJ databases">
        <title>Genomic Encyclopedia of Type Strains, Phase IV (KMG-IV): sequencing the most valuable type-strain genomes for metagenomic binning, comparative biology and taxonomic classification.</title>
        <authorList>
            <person name="Goeker M."/>
        </authorList>
    </citation>
    <scope>NUCLEOTIDE SEQUENCE [LARGE SCALE GENOMIC DNA]</scope>
    <source>
        <strain evidence="2 3">DSM 44197</strain>
    </source>
</reference>
<evidence type="ECO:0000313" key="2">
    <source>
        <dbReference type="EMBL" id="MBA8951326.1"/>
    </source>
</evidence>
<comment type="caution">
    <text evidence="2">The sequence shown here is derived from an EMBL/GenBank/DDBJ whole genome shotgun (WGS) entry which is preliminary data.</text>
</comment>
<protein>
    <submittedName>
        <fullName evidence="2">Uncharacterized protein</fullName>
    </submittedName>
</protein>
<sequence>MFHNDIMYAVMRERARELREEARGARRARRRRTELEEQTSYRRPVRRYRPA</sequence>
<dbReference type="Proteomes" id="UP000572680">
    <property type="component" value="Unassembled WGS sequence"/>
</dbReference>
<feature type="region of interest" description="Disordered" evidence="1">
    <location>
        <begin position="19"/>
        <end position="51"/>
    </location>
</feature>
<accession>A0A7W3QLE0</accession>
<gene>
    <name evidence="2" type="ORF">HNR61_002957</name>
</gene>